<dbReference type="PANTHER" id="PTHR44846">
    <property type="entry name" value="MANNOSYL-D-GLYCERATE TRANSPORT/METABOLISM SYSTEM REPRESSOR MNGR-RELATED"/>
    <property type="match status" value="1"/>
</dbReference>
<evidence type="ECO:0000256" key="1">
    <source>
        <dbReference type="ARBA" id="ARBA00023015"/>
    </source>
</evidence>
<evidence type="ECO:0000256" key="2">
    <source>
        <dbReference type="ARBA" id="ARBA00023125"/>
    </source>
</evidence>
<dbReference type="InterPro" id="IPR000524">
    <property type="entry name" value="Tscrpt_reg_HTH_GntR"/>
</dbReference>
<dbReference type="GO" id="GO:0003700">
    <property type="term" value="F:DNA-binding transcription factor activity"/>
    <property type="evidence" value="ECO:0007669"/>
    <property type="project" value="InterPro"/>
</dbReference>
<dbReference type="InterPro" id="IPR036388">
    <property type="entry name" value="WH-like_DNA-bd_sf"/>
</dbReference>
<dbReference type="Gene3D" id="1.10.10.10">
    <property type="entry name" value="Winged helix-like DNA-binding domain superfamily/Winged helix DNA-binding domain"/>
    <property type="match status" value="1"/>
</dbReference>
<protein>
    <submittedName>
        <fullName evidence="5">UTRA domain-containing protein</fullName>
    </submittedName>
</protein>
<evidence type="ECO:0000313" key="6">
    <source>
        <dbReference type="Proteomes" id="UP000503308"/>
    </source>
</evidence>
<dbReference type="Pfam" id="PF07702">
    <property type="entry name" value="UTRA"/>
    <property type="match status" value="1"/>
</dbReference>
<dbReference type="Gene3D" id="3.40.1410.10">
    <property type="entry name" value="Chorismate lyase-like"/>
    <property type="match status" value="1"/>
</dbReference>
<organism evidence="5 6">
    <name type="scientific">Roseobacter ponti</name>
    <dbReference type="NCBI Taxonomy" id="1891787"/>
    <lineage>
        <taxon>Bacteria</taxon>
        <taxon>Pseudomonadati</taxon>
        <taxon>Pseudomonadota</taxon>
        <taxon>Alphaproteobacteria</taxon>
        <taxon>Rhodobacterales</taxon>
        <taxon>Roseobacteraceae</taxon>
        <taxon>Roseobacter</taxon>
    </lineage>
</organism>
<gene>
    <name evidence="5" type="ORF">G3256_10975</name>
</gene>
<proteinExistence type="predicted"/>
<dbReference type="AlphaFoldDB" id="A0A858SYP4"/>
<keyword evidence="1" id="KW-0805">Transcription regulation</keyword>
<keyword evidence="6" id="KW-1185">Reference proteome</keyword>
<accession>A0A858SYP4</accession>
<dbReference type="InterPro" id="IPR050679">
    <property type="entry name" value="Bact_HTH_transcr_reg"/>
</dbReference>
<dbReference type="InterPro" id="IPR028978">
    <property type="entry name" value="Chorismate_lyase_/UTRA_dom_sf"/>
</dbReference>
<evidence type="ECO:0000259" key="4">
    <source>
        <dbReference type="PROSITE" id="PS50949"/>
    </source>
</evidence>
<keyword evidence="3" id="KW-0804">Transcription</keyword>
<dbReference type="KEGG" id="rpon:G3256_10975"/>
<dbReference type="Pfam" id="PF00392">
    <property type="entry name" value="GntR"/>
    <property type="match status" value="1"/>
</dbReference>
<dbReference type="Proteomes" id="UP000503308">
    <property type="component" value="Chromosome"/>
</dbReference>
<dbReference type="InterPro" id="IPR011663">
    <property type="entry name" value="UTRA"/>
</dbReference>
<dbReference type="SUPFAM" id="SSF46785">
    <property type="entry name" value="Winged helix' DNA-binding domain"/>
    <property type="match status" value="1"/>
</dbReference>
<dbReference type="SMART" id="SM00345">
    <property type="entry name" value="HTH_GNTR"/>
    <property type="match status" value="1"/>
</dbReference>
<name>A0A858SYP4_9RHOB</name>
<dbReference type="PROSITE" id="PS50949">
    <property type="entry name" value="HTH_GNTR"/>
    <property type="match status" value="1"/>
</dbReference>
<dbReference type="SUPFAM" id="SSF64288">
    <property type="entry name" value="Chorismate lyase-like"/>
    <property type="match status" value="1"/>
</dbReference>
<dbReference type="PRINTS" id="PR00035">
    <property type="entry name" value="HTHGNTR"/>
</dbReference>
<dbReference type="SMART" id="SM00866">
    <property type="entry name" value="UTRA"/>
    <property type="match status" value="1"/>
</dbReference>
<dbReference type="EMBL" id="CP048788">
    <property type="protein sequence ID" value="QJF53197.1"/>
    <property type="molecule type" value="Genomic_DNA"/>
</dbReference>
<dbReference type="GO" id="GO:0003677">
    <property type="term" value="F:DNA binding"/>
    <property type="evidence" value="ECO:0007669"/>
    <property type="project" value="UniProtKB-KW"/>
</dbReference>
<keyword evidence="2" id="KW-0238">DNA-binding</keyword>
<dbReference type="PANTHER" id="PTHR44846:SF16">
    <property type="entry name" value="TRANSCRIPTIONAL REGULATOR PHNF-RELATED"/>
    <property type="match status" value="1"/>
</dbReference>
<sequence>MLRDWQSVRAEVLRRIHARDWKPGEMIPNEADLAAEFGCARSTVNRALRDIAQSGLLDRRRKAGTRVASNPAARATLTIPVMREEIEGTGRKYGYQLLSRSTEIPPVAESAAMQLPPDGTLLHIRALHLADDRPFALENRWIDPGVVPGVADAHFERISANEWLLQNAAYTHGEIAFSATVAGPADAPLLGCAAGAPLFVTERLTWDTTRAVTRVRILFAPGYQMRTGL</sequence>
<feature type="domain" description="HTH gntR-type" evidence="4">
    <location>
        <begin position="2"/>
        <end position="70"/>
    </location>
</feature>
<evidence type="ECO:0000256" key="3">
    <source>
        <dbReference type="ARBA" id="ARBA00023163"/>
    </source>
</evidence>
<dbReference type="CDD" id="cd07377">
    <property type="entry name" value="WHTH_GntR"/>
    <property type="match status" value="1"/>
</dbReference>
<evidence type="ECO:0000313" key="5">
    <source>
        <dbReference type="EMBL" id="QJF53197.1"/>
    </source>
</evidence>
<dbReference type="InterPro" id="IPR036390">
    <property type="entry name" value="WH_DNA-bd_sf"/>
</dbReference>
<reference evidence="5 6" key="1">
    <citation type="submission" date="2020-02" db="EMBL/GenBank/DDBJ databases">
        <title>Genome sequence of Roseobacter ponti.</title>
        <authorList>
            <person name="Hollensteiner J."/>
            <person name="Schneider D."/>
            <person name="Poehlein A."/>
            <person name="Daniel R."/>
        </authorList>
    </citation>
    <scope>NUCLEOTIDE SEQUENCE [LARGE SCALE GENOMIC DNA]</scope>
    <source>
        <strain evidence="5 6">DSM 106830</strain>
    </source>
</reference>